<reference evidence="10 11" key="1">
    <citation type="journal article" date="2016" name="Nat. Commun.">
        <title>Thousands of microbial genomes shed light on interconnected biogeochemical processes in an aquifer system.</title>
        <authorList>
            <person name="Anantharaman K."/>
            <person name="Brown C.T."/>
            <person name="Hug L.A."/>
            <person name="Sharon I."/>
            <person name="Castelle C.J."/>
            <person name="Probst A.J."/>
            <person name="Thomas B.C."/>
            <person name="Singh A."/>
            <person name="Wilkins M.J."/>
            <person name="Karaoz U."/>
            <person name="Brodie E.L."/>
            <person name="Williams K.H."/>
            <person name="Hubbard S.S."/>
            <person name="Banfield J.F."/>
        </authorList>
    </citation>
    <scope>NUCLEOTIDE SEQUENCE [LARGE SCALE GENOMIC DNA]</scope>
</reference>
<dbReference type="InterPro" id="IPR038731">
    <property type="entry name" value="RgtA/B/C-like"/>
</dbReference>
<dbReference type="PANTHER" id="PTHR33908">
    <property type="entry name" value="MANNOSYLTRANSFERASE YKCB-RELATED"/>
    <property type="match status" value="1"/>
</dbReference>
<evidence type="ECO:0000313" key="10">
    <source>
        <dbReference type="EMBL" id="OGY51318.1"/>
    </source>
</evidence>
<sequence>MNHFFIQYRTQCALGAIVGLAAFLMLFRLGFADIQIDDAMYSLRALGYLDFVDSNLQTTPVDWFDEIPWWSRLSFHDAPPLVFLIQYVFFKFLGTSVVVARLPFALAGIGSVLLVYLIGKRLYGVEAGLLASFLLAVSTYHTWGSRVGYLEPIALCFILLTILWFLKGLERPTYFIWFGVSAGLMLLTKYTTIFLLPVIFLYLLWTRRDVLTSRHFITGLVIAVALFSPVLFYNVMMFKTRGHFDLQLATLLHQNVSEDWPRVGSSEPYQLGQLRAVVQDSAAYYSLPFRILLLISLVYVVGRFFWLWKKGQPGQHLLLLLVLLLLIVELSFIGSAPRFLILLPPFYALTLTVLLLDSYHYLAAVNRQKTLTVTLVASLLLAALAGVELFFNINTNHRVRPIGESGSHYAPLRWTSQNLFNQLEAYLIAEAGLADAPFPAIGGKADFKLVLGEAGRNDNIFIYDPNLRWFSSLWYFRRWAIYHQKVFGSADDIARVIGRVNWVDFFKNQVGAKNLYFIWGRSPAVLDPGVSTADTQETARQFAQLFAEQSQESKNITGDDGTVAFTIYKISLNE</sequence>
<keyword evidence="2" id="KW-1003">Cell membrane</keyword>
<dbReference type="Pfam" id="PF13231">
    <property type="entry name" value="PMT_2"/>
    <property type="match status" value="1"/>
</dbReference>
<keyword evidence="3" id="KW-0328">Glycosyltransferase</keyword>
<feature type="transmembrane region" description="Helical" evidence="8">
    <location>
        <begin position="125"/>
        <end position="143"/>
    </location>
</feature>
<accession>A0A1G1YG35</accession>
<organism evidence="10 11">
    <name type="scientific">Candidatus Buchananbacteria bacterium RIFCSPHIGHO2_02_FULL_56_16</name>
    <dbReference type="NCBI Taxonomy" id="1797542"/>
    <lineage>
        <taxon>Bacteria</taxon>
        <taxon>Candidatus Buchananiibacteriota</taxon>
    </lineage>
</organism>
<evidence type="ECO:0000256" key="2">
    <source>
        <dbReference type="ARBA" id="ARBA00022475"/>
    </source>
</evidence>
<protein>
    <recommendedName>
        <fullName evidence="9">Glycosyltransferase RgtA/B/C/D-like domain-containing protein</fullName>
    </recommendedName>
</protein>
<comment type="caution">
    <text evidence="10">The sequence shown here is derived from an EMBL/GenBank/DDBJ whole genome shotgun (WGS) entry which is preliminary data.</text>
</comment>
<evidence type="ECO:0000259" key="9">
    <source>
        <dbReference type="Pfam" id="PF13231"/>
    </source>
</evidence>
<dbReference type="PANTHER" id="PTHR33908:SF11">
    <property type="entry name" value="MEMBRANE PROTEIN"/>
    <property type="match status" value="1"/>
</dbReference>
<evidence type="ECO:0000313" key="11">
    <source>
        <dbReference type="Proteomes" id="UP000177310"/>
    </source>
</evidence>
<feature type="transmembrane region" description="Helical" evidence="8">
    <location>
        <begin position="149"/>
        <end position="166"/>
    </location>
</feature>
<dbReference type="GO" id="GO:0009103">
    <property type="term" value="P:lipopolysaccharide biosynthetic process"/>
    <property type="evidence" value="ECO:0007669"/>
    <property type="project" value="UniProtKB-ARBA"/>
</dbReference>
<gene>
    <name evidence="10" type="ORF">A3J59_02520</name>
</gene>
<feature type="transmembrane region" description="Helical" evidence="8">
    <location>
        <begin position="291"/>
        <end position="308"/>
    </location>
</feature>
<keyword evidence="7 8" id="KW-0472">Membrane</keyword>
<comment type="subcellular location">
    <subcellularLocation>
        <location evidence="1">Cell membrane</location>
        <topology evidence="1">Multi-pass membrane protein</topology>
    </subcellularLocation>
</comment>
<evidence type="ECO:0000256" key="8">
    <source>
        <dbReference type="SAM" id="Phobius"/>
    </source>
</evidence>
<evidence type="ECO:0000256" key="1">
    <source>
        <dbReference type="ARBA" id="ARBA00004651"/>
    </source>
</evidence>
<evidence type="ECO:0000256" key="3">
    <source>
        <dbReference type="ARBA" id="ARBA00022676"/>
    </source>
</evidence>
<keyword evidence="4" id="KW-0808">Transferase</keyword>
<feature type="transmembrane region" description="Helical" evidence="8">
    <location>
        <begin position="175"/>
        <end position="204"/>
    </location>
</feature>
<dbReference type="GO" id="GO:0016763">
    <property type="term" value="F:pentosyltransferase activity"/>
    <property type="evidence" value="ECO:0007669"/>
    <property type="project" value="TreeGrafter"/>
</dbReference>
<evidence type="ECO:0000256" key="6">
    <source>
        <dbReference type="ARBA" id="ARBA00022989"/>
    </source>
</evidence>
<keyword evidence="5 8" id="KW-0812">Transmembrane</keyword>
<evidence type="ECO:0000256" key="5">
    <source>
        <dbReference type="ARBA" id="ARBA00022692"/>
    </source>
</evidence>
<proteinExistence type="predicted"/>
<feature type="transmembrane region" description="Helical" evidence="8">
    <location>
        <begin position="314"/>
        <end position="332"/>
    </location>
</feature>
<evidence type="ECO:0000256" key="7">
    <source>
        <dbReference type="ARBA" id="ARBA00023136"/>
    </source>
</evidence>
<dbReference type="GO" id="GO:0005886">
    <property type="term" value="C:plasma membrane"/>
    <property type="evidence" value="ECO:0007669"/>
    <property type="project" value="UniProtKB-SubCell"/>
</dbReference>
<feature type="transmembrane region" description="Helical" evidence="8">
    <location>
        <begin position="216"/>
        <end position="236"/>
    </location>
</feature>
<dbReference type="EMBL" id="MHIL01000020">
    <property type="protein sequence ID" value="OGY51318.1"/>
    <property type="molecule type" value="Genomic_DNA"/>
</dbReference>
<feature type="domain" description="Glycosyltransferase RgtA/B/C/D-like" evidence="9">
    <location>
        <begin position="77"/>
        <end position="233"/>
    </location>
</feature>
<dbReference type="Proteomes" id="UP000177310">
    <property type="component" value="Unassembled WGS sequence"/>
</dbReference>
<dbReference type="AlphaFoldDB" id="A0A1G1YG35"/>
<feature type="transmembrane region" description="Helical" evidence="8">
    <location>
        <begin position="339"/>
        <end position="359"/>
    </location>
</feature>
<evidence type="ECO:0000256" key="4">
    <source>
        <dbReference type="ARBA" id="ARBA00022679"/>
    </source>
</evidence>
<dbReference type="InterPro" id="IPR050297">
    <property type="entry name" value="LipidA_mod_glycosyltrf_83"/>
</dbReference>
<keyword evidence="6 8" id="KW-1133">Transmembrane helix</keyword>
<name>A0A1G1YG35_9BACT</name>
<feature type="transmembrane region" description="Helical" evidence="8">
    <location>
        <begin position="371"/>
        <end position="391"/>
    </location>
</feature>
<feature type="transmembrane region" description="Helical" evidence="8">
    <location>
        <begin position="98"/>
        <end position="118"/>
    </location>
</feature>
<dbReference type="STRING" id="1797542.A3J59_02520"/>